<name>A0A8T0E9D1_ARGBR</name>
<evidence type="ECO:0000313" key="5">
    <source>
        <dbReference type="EMBL" id="KAF8767977.1"/>
    </source>
</evidence>
<dbReference type="EMBL" id="JABXBU010002230">
    <property type="protein sequence ID" value="KAF8767977.1"/>
    <property type="molecule type" value="Genomic_DNA"/>
</dbReference>
<sequence length="333" mass="38623">MPKIKAENSQKTVRKLKRPTTTPVKDVGNSDSLLSEEELDDVPRSANGSDNDSKRSYLDLEEEPVQDFSGSMSKLLERFSTDLNKTMLAKRKKLEQFTQESTKTTTKKVLETNKTQSAERKKLIQEFQNQMYAVINQGEAEIEKLKDADEKLQKALVQQQKHQQQIRIAHSQRLKALKGLSEEFCKGMTELEESHVQQYSAVHNELRKEMSILQKKILMDIQQQEMLNVRQFTCLREPFYLSVISARAQTVVVMKEPDGFAISSSEHSNDLSTNGRAKLQWTPCELRPLSMIRRFIWIALNHHGIIHLDGFSTEWIFFYLYSDKVHPYKGWRV</sequence>
<evidence type="ECO:0000256" key="2">
    <source>
        <dbReference type="SAM" id="Coils"/>
    </source>
</evidence>
<dbReference type="Proteomes" id="UP000807504">
    <property type="component" value="Unassembled WGS sequence"/>
</dbReference>
<dbReference type="PANTHER" id="PTHR19368">
    <property type="entry name" value="XLR/SCP3/FAM9"/>
    <property type="match status" value="1"/>
</dbReference>
<dbReference type="GO" id="GO:0051321">
    <property type="term" value="P:meiotic cell cycle"/>
    <property type="evidence" value="ECO:0007669"/>
    <property type="project" value="TreeGrafter"/>
</dbReference>
<reference evidence="5" key="2">
    <citation type="submission" date="2020-06" db="EMBL/GenBank/DDBJ databases">
        <authorList>
            <person name="Sheffer M."/>
        </authorList>
    </citation>
    <scope>NUCLEOTIDE SEQUENCE</scope>
</reference>
<dbReference type="PANTHER" id="PTHR19368:SF15">
    <property type="entry name" value="XLR_SYCP3_FAM9 DOMAIN-CONTAINING PROTEIN"/>
    <property type="match status" value="1"/>
</dbReference>
<dbReference type="InterPro" id="IPR051443">
    <property type="entry name" value="XLR/SYCP3"/>
</dbReference>
<proteinExistence type="inferred from homology"/>
<dbReference type="GO" id="GO:0000795">
    <property type="term" value="C:synaptonemal complex"/>
    <property type="evidence" value="ECO:0007669"/>
    <property type="project" value="TreeGrafter"/>
</dbReference>
<evidence type="ECO:0000313" key="6">
    <source>
        <dbReference type="Proteomes" id="UP000807504"/>
    </source>
</evidence>
<feature type="region of interest" description="Disordered" evidence="3">
    <location>
        <begin position="1"/>
        <end position="65"/>
    </location>
</feature>
<feature type="coiled-coil region" evidence="2">
    <location>
        <begin position="135"/>
        <end position="165"/>
    </location>
</feature>
<comment type="similarity">
    <text evidence="1">Belongs to the XLR/SYCP3 family.</text>
</comment>
<dbReference type="GO" id="GO:0007286">
    <property type="term" value="P:spermatid development"/>
    <property type="evidence" value="ECO:0007669"/>
    <property type="project" value="TreeGrafter"/>
</dbReference>
<keyword evidence="6" id="KW-1185">Reference proteome</keyword>
<reference evidence="5" key="1">
    <citation type="journal article" date="2020" name="bioRxiv">
        <title>Chromosome-level reference genome of the European wasp spider Argiope bruennichi: a resource for studies on range expansion and evolutionary adaptation.</title>
        <authorList>
            <person name="Sheffer M.M."/>
            <person name="Hoppe A."/>
            <person name="Krehenwinkel H."/>
            <person name="Uhl G."/>
            <person name="Kuss A.W."/>
            <person name="Jensen L."/>
            <person name="Jensen C."/>
            <person name="Gillespie R.G."/>
            <person name="Hoff K.J."/>
            <person name="Prost S."/>
        </authorList>
    </citation>
    <scope>NUCLEOTIDE SEQUENCE</scope>
</reference>
<gene>
    <name evidence="5" type="ORF">HNY73_020844</name>
</gene>
<evidence type="ECO:0000256" key="3">
    <source>
        <dbReference type="SAM" id="MobiDB-lite"/>
    </source>
</evidence>
<comment type="caution">
    <text evidence="5">The sequence shown here is derived from an EMBL/GenBank/DDBJ whole genome shotgun (WGS) entry which is preliminary data.</text>
</comment>
<keyword evidence="2" id="KW-0175">Coiled coil</keyword>
<evidence type="ECO:0000256" key="1">
    <source>
        <dbReference type="ARBA" id="ARBA00010283"/>
    </source>
</evidence>
<accession>A0A8T0E9D1</accession>
<organism evidence="5 6">
    <name type="scientific">Argiope bruennichi</name>
    <name type="common">Wasp spider</name>
    <name type="synonym">Aranea bruennichi</name>
    <dbReference type="NCBI Taxonomy" id="94029"/>
    <lineage>
        <taxon>Eukaryota</taxon>
        <taxon>Metazoa</taxon>
        <taxon>Ecdysozoa</taxon>
        <taxon>Arthropoda</taxon>
        <taxon>Chelicerata</taxon>
        <taxon>Arachnida</taxon>
        <taxon>Araneae</taxon>
        <taxon>Araneomorphae</taxon>
        <taxon>Entelegynae</taxon>
        <taxon>Araneoidea</taxon>
        <taxon>Araneidae</taxon>
        <taxon>Argiope</taxon>
    </lineage>
</organism>
<evidence type="ECO:0000259" key="4">
    <source>
        <dbReference type="Pfam" id="PF04803"/>
    </source>
</evidence>
<protein>
    <submittedName>
        <fullName evidence="5">Synaptonemal complex protein 3 like protein</fullName>
    </submittedName>
</protein>
<feature type="domain" description="XLR/SYCP3/FAM9" evidence="4">
    <location>
        <begin position="85"/>
        <end position="216"/>
    </location>
</feature>
<dbReference type="InterPro" id="IPR006888">
    <property type="entry name" value="XLR/SYCP3/FAM9_dom"/>
</dbReference>
<dbReference type="AlphaFoldDB" id="A0A8T0E9D1"/>
<dbReference type="Pfam" id="PF04803">
    <property type="entry name" value="Cor1"/>
    <property type="match status" value="1"/>
</dbReference>